<sequence>MPVTNFCLTSTCVLILLGGIPAMLAEDIEEPPHAQLPVLPKERMLIIDSDTKPEISELPTVNTVGTETTRQCTCEEEAECTAEMKTQAMECATPCWGKFDQVMSDPMKLKGCFDRSHIFMETFIDCFEQNLHGCTNAMTSTQVPKVNLASYFEQIVSKLEHPPRSFTETLTPSVRRIVATSGNFAQCINKCFIAQNVNGFCFDRKGCLPLITDKSSKKSIRKCARRLNWKQQAGEICDCAVGSGLDALKQYCPILKLMSTLKKRRH</sequence>
<name>A0A7E4ZXA7_PANRE</name>
<proteinExistence type="predicted"/>
<evidence type="ECO:0000313" key="3">
    <source>
        <dbReference type="WBParaSite" id="Pan_g23219.t1"/>
    </source>
</evidence>
<dbReference type="Proteomes" id="UP000492821">
    <property type="component" value="Unassembled WGS sequence"/>
</dbReference>
<dbReference type="PANTHER" id="PTHR34401:SF1">
    <property type="entry name" value="DUF19 DOMAIN-CONTAINING PROTEIN"/>
    <property type="match status" value="1"/>
</dbReference>
<accession>A0A7E4ZXA7</accession>
<dbReference type="WBParaSite" id="Pan_g23219.t1">
    <property type="protein sequence ID" value="Pan_g23219.t1"/>
    <property type="gene ID" value="Pan_g23219"/>
</dbReference>
<protein>
    <submittedName>
        <fullName evidence="3">Apple domain-containing protein</fullName>
    </submittedName>
</protein>
<dbReference type="PANTHER" id="PTHR34401">
    <property type="entry name" value="PROTEIN CBG12388-RELATED"/>
    <property type="match status" value="1"/>
</dbReference>
<reference evidence="3" key="2">
    <citation type="submission" date="2020-10" db="UniProtKB">
        <authorList>
            <consortium name="WormBaseParasite"/>
        </authorList>
    </citation>
    <scope>IDENTIFICATION</scope>
</reference>
<keyword evidence="1" id="KW-0732">Signal</keyword>
<keyword evidence="2" id="KW-1185">Reference proteome</keyword>
<reference evidence="2" key="1">
    <citation type="journal article" date="2013" name="Genetics">
        <title>The draft genome and transcriptome of Panagrellus redivivus are shaped by the harsh demands of a free-living lifestyle.</title>
        <authorList>
            <person name="Srinivasan J."/>
            <person name="Dillman A.R."/>
            <person name="Macchietto M.G."/>
            <person name="Heikkinen L."/>
            <person name="Lakso M."/>
            <person name="Fracchia K.M."/>
            <person name="Antoshechkin I."/>
            <person name="Mortazavi A."/>
            <person name="Wong G."/>
            <person name="Sternberg P.W."/>
        </authorList>
    </citation>
    <scope>NUCLEOTIDE SEQUENCE [LARGE SCALE GENOMIC DNA]</scope>
    <source>
        <strain evidence="2">MT8872</strain>
    </source>
</reference>
<feature type="chain" id="PRO_5028924441" evidence="1">
    <location>
        <begin position="26"/>
        <end position="266"/>
    </location>
</feature>
<dbReference type="AlphaFoldDB" id="A0A7E4ZXA7"/>
<evidence type="ECO:0000256" key="1">
    <source>
        <dbReference type="SAM" id="SignalP"/>
    </source>
</evidence>
<evidence type="ECO:0000313" key="2">
    <source>
        <dbReference type="Proteomes" id="UP000492821"/>
    </source>
</evidence>
<feature type="signal peptide" evidence="1">
    <location>
        <begin position="1"/>
        <end position="25"/>
    </location>
</feature>
<organism evidence="2 3">
    <name type="scientific">Panagrellus redivivus</name>
    <name type="common">Microworm</name>
    <dbReference type="NCBI Taxonomy" id="6233"/>
    <lineage>
        <taxon>Eukaryota</taxon>
        <taxon>Metazoa</taxon>
        <taxon>Ecdysozoa</taxon>
        <taxon>Nematoda</taxon>
        <taxon>Chromadorea</taxon>
        <taxon>Rhabditida</taxon>
        <taxon>Tylenchina</taxon>
        <taxon>Panagrolaimomorpha</taxon>
        <taxon>Panagrolaimoidea</taxon>
        <taxon>Panagrolaimidae</taxon>
        <taxon>Panagrellus</taxon>
    </lineage>
</organism>